<dbReference type="InterPro" id="IPR036852">
    <property type="entry name" value="Peptidase_S8/S53_dom_sf"/>
</dbReference>
<reference evidence="8 9" key="1">
    <citation type="submission" date="2024-05" db="EMBL/GenBank/DDBJ databases">
        <authorList>
            <person name="Duchaud E."/>
        </authorList>
    </citation>
    <scope>NUCLEOTIDE SEQUENCE [LARGE SCALE GENOMIC DNA]</scope>
    <source>
        <strain evidence="8">Ena-SAMPLE-TAB-13-05-2024-13:56:06:370-140308</strain>
    </source>
</reference>
<dbReference type="EC" id="3.4.21.-" evidence="8"/>
<dbReference type="GO" id="GO:0006508">
    <property type="term" value="P:proteolysis"/>
    <property type="evidence" value="ECO:0007669"/>
    <property type="project" value="UniProtKB-KW"/>
</dbReference>
<evidence type="ECO:0000313" key="8">
    <source>
        <dbReference type="EMBL" id="CAL2102545.1"/>
    </source>
</evidence>
<dbReference type="GO" id="GO:0008233">
    <property type="term" value="F:peptidase activity"/>
    <property type="evidence" value="ECO:0007669"/>
    <property type="project" value="UniProtKB-KW"/>
</dbReference>
<dbReference type="EMBL" id="CAXJIO010000011">
    <property type="protein sequence ID" value="CAL2102545.1"/>
    <property type="molecule type" value="Genomic_DNA"/>
</dbReference>
<name>A0ABP1F2Q5_9FLAO</name>
<evidence type="ECO:0000256" key="2">
    <source>
        <dbReference type="ARBA" id="ARBA00022670"/>
    </source>
</evidence>
<keyword evidence="4 5" id="KW-0720">Serine protease</keyword>
<evidence type="ECO:0000256" key="3">
    <source>
        <dbReference type="ARBA" id="ARBA00022801"/>
    </source>
</evidence>
<dbReference type="Pfam" id="PF00082">
    <property type="entry name" value="Peptidase_S8"/>
    <property type="match status" value="1"/>
</dbReference>
<dbReference type="Proteomes" id="UP001497527">
    <property type="component" value="Unassembled WGS sequence"/>
</dbReference>
<evidence type="ECO:0000259" key="7">
    <source>
        <dbReference type="Pfam" id="PF00082"/>
    </source>
</evidence>
<dbReference type="PANTHER" id="PTHR43399">
    <property type="entry name" value="SUBTILISIN-RELATED"/>
    <property type="match status" value="1"/>
</dbReference>
<keyword evidence="2 5" id="KW-0645">Protease</keyword>
<evidence type="ECO:0000256" key="5">
    <source>
        <dbReference type="PROSITE-ProRule" id="PRU01240"/>
    </source>
</evidence>
<dbReference type="InterPro" id="IPR051048">
    <property type="entry name" value="Peptidase_S8/S53_subtilisin"/>
</dbReference>
<dbReference type="InterPro" id="IPR015500">
    <property type="entry name" value="Peptidase_S8_subtilisin-rel"/>
</dbReference>
<protein>
    <submittedName>
        <fullName evidence="8">Cell wall-associated protease</fullName>
        <ecNumber evidence="8">3.4.21.-</ecNumber>
    </submittedName>
</protein>
<comment type="caution">
    <text evidence="8">The sequence shown here is derived from an EMBL/GenBank/DDBJ whole genome shotgun (WGS) entry which is preliminary data.</text>
</comment>
<dbReference type="InterPro" id="IPR023828">
    <property type="entry name" value="Peptidase_S8_Ser-AS"/>
</dbReference>
<keyword evidence="6" id="KW-0175">Coiled coil</keyword>
<evidence type="ECO:0000256" key="6">
    <source>
        <dbReference type="SAM" id="Coils"/>
    </source>
</evidence>
<feature type="active site" description="Charge relay system" evidence="5">
    <location>
        <position position="307"/>
    </location>
</feature>
<dbReference type="SUPFAM" id="SSF52743">
    <property type="entry name" value="Subtilisin-like"/>
    <property type="match status" value="1"/>
</dbReference>
<keyword evidence="9" id="KW-1185">Reference proteome</keyword>
<dbReference type="PRINTS" id="PR00723">
    <property type="entry name" value="SUBTILISIN"/>
</dbReference>
<gene>
    <name evidence="8" type="ORF">T190423A01A_20296</name>
</gene>
<dbReference type="InterPro" id="IPR000209">
    <property type="entry name" value="Peptidase_S8/S53_dom"/>
</dbReference>
<dbReference type="PROSITE" id="PS00138">
    <property type="entry name" value="SUBTILASE_SER"/>
    <property type="match status" value="1"/>
</dbReference>
<evidence type="ECO:0000256" key="4">
    <source>
        <dbReference type="ARBA" id="ARBA00022825"/>
    </source>
</evidence>
<dbReference type="PROSITE" id="PS51892">
    <property type="entry name" value="SUBTILASE"/>
    <property type="match status" value="1"/>
</dbReference>
<feature type="active site" description="Charge relay system" evidence="5">
    <location>
        <position position="89"/>
    </location>
</feature>
<dbReference type="Gene3D" id="3.40.50.200">
    <property type="entry name" value="Peptidase S8/S53 domain"/>
    <property type="match status" value="2"/>
</dbReference>
<evidence type="ECO:0000313" key="9">
    <source>
        <dbReference type="Proteomes" id="UP001497527"/>
    </source>
</evidence>
<proteinExistence type="inferred from homology"/>
<sequence length="557" mass="62760">MFKINCKMNIKEIALTLIFTLTLSNGFCQENQNNSTLTKSKKLSNKELKSWYHKDFEKDTIPGISLDKLYNSGLLSKTKGKEVIVAVIDTKLDIDHEDLKGYIWINKGEIANNNIDDDKNGYIDDKNGWDFLSNTKGQYIKYQSSEIVRIIKKYQHKFETKNSTDLDENASKEHRLYLEAKKQLESKIERYKTTLGNFDKWITKYDSANNSLKGLLKKENISIQDLNNLLKTAKDSVTITHAKFLKNAKETDLINTLTHYKKWYGGMLNTTLNLNYNEREVIGDNPNDINDKFYGNPNVSGEVPFNHSISVSGVIGANRNNNIGAKGFSTNIKIMPVVMVASGDEHDKDIALAIRYAVDNGARVINMSWGKRFSLHQDWVLDAIKYAESKNVLIVHGAGNDAINTDVNEYYPKDHQGDLELVNNFIAVGASGYNLSKNLLTDFSSYGKKTVDVFAPGVKIYTTEIDDKYQFSRGTSLAAPMVSGLAGLLWSYYPELSASEIKEIIMKSGTSYDTLVTISDTNNQKKQIPFSELSKSGKIINAYNAFIMASKLKKDTK</sequence>
<evidence type="ECO:0000256" key="1">
    <source>
        <dbReference type="ARBA" id="ARBA00011073"/>
    </source>
</evidence>
<organism evidence="8 9">
    <name type="scientific">Tenacibaculum polynesiense</name>
    <dbReference type="NCBI Taxonomy" id="3137857"/>
    <lineage>
        <taxon>Bacteria</taxon>
        <taxon>Pseudomonadati</taxon>
        <taxon>Bacteroidota</taxon>
        <taxon>Flavobacteriia</taxon>
        <taxon>Flavobacteriales</taxon>
        <taxon>Flavobacteriaceae</taxon>
        <taxon>Tenacibaculum</taxon>
    </lineage>
</organism>
<keyword evidence="3 5" id="KW-0378">Hydrolase</keyword>
<feature type="domain" description="Peptidase S8/S53" evidence="7">
    <location>
        <begin position="80"/>
        <end position="509"/>
    </location>
</feature>
<feature type="coiled-coil region" evidence="6">
    <location>
        <begin position="174"/>
        <end position="236"/>
    </location>
</feature>
<dbReference type="PANTHER" id="PTHR43399:SF4">
    <property type="entry name" value="CELL WALL-ASSOCIATED PROTEASE"/>
    <property type="match status" value="1"/>
</dbReference>
<comment type="similarity">
    <text evidence="1 5">Belongs to the peptidase S8 family.</text>
</comment>
<accession>A0ABP1F2Q5</accession>
<feature type="active site" description="Charge relay system" evidence="5">
    <location>
        <position position="476"/>
    </location>
</feature>